<dbReference type="EMBL" id="CAJJDO010000091">
    <property type="protein sequence ID" value="CAD8188245.1"/>
    <property type="molecule type" value="Genomic_DNA"/>
</dbReference>
<name>A0A8S1WHR7_9CILI</name>
<dbReference type="Proteomes" id="UP000689195">
    <property type="component" value="Unassembled WGS sequence"/>
</dbReference>
<proteinExistence type="predicted"/>
<evidence type="ECO:0000313" key="3">
    <source>
        <dbReference type="Proteomes" id="UP000689195"/>
    </source>
</evidence>
<feature type="chain" id="PRO_5035872990" description="Transmembrane protein" evidence="1">
    <location>
        <begin position="22"/>
        <end position="262"/>
    </location>
</feature>
<keyword evidence="1" id="KW-0732">Signal</keyword>
<gene>
    <name evidence="2" type="ORF">PPENT_87.1.T0910042</name>
</gene>
<protein>
    <recommendedName>
        <fullName evidence="4">Transmembrane protein</fullName>
    </recommendedName>
</protein>
<dbReference type="AlphaFoldDB" id="A0A8S1WHR7"/>
<accession>A0A8S1WHR7</accession>
<feature type="signal peptide" evidence="1">
    <location>
        <begin position="1"/>
        <end position="21"/>
    </location>
</feature>
<keyword evidence="3" id="KW-1185">Reference proteome</keyword>
<evidence type="ECO:0008006" key="4">
    <source>
        <dbReference type="Google" id="ProtNLM"/>
    </source>
</evidence>
<dbReference type="OrthoDB" id="309413at2759"/>
<reference evidence="2" key="1">
    <citation type="submission" date="2021-01" db="EMBL/GenBank/DDBJ databases">
        <authorList>
            <consortium name="Genoscope - CEA"/>
            <person name="William W."/>
        </authorList>
    </citation>
    <scope>NUCLEOTIDE SEQUENCE</scope>
</reference>
<comment type="caution">
    <text evidence="2">The sequence shown here is derived from an EMBL/GenBank/DDBJ whole genome shotgun (WGS) entry which is preliminary data.</text>
</comment>
<evidence type="ECO:0000313" key="2">
    <source>
        <dbReference type="EMBL" id="CAD8188245.1"/>
    </source>
</evidence>
<organism evidence="2 3">
    <name type="scientific">Paramecium pentaurelia</name>
    <dbReference type="NCBI Taxonomy" id="43138"/>
    <lineage>
        <taxon>Eukaryota</taxon>
        <taxon>Sar</taxon>
        <taxon>Alveolata</taxon>
        <taxon>Ciliophora</taxon>
        <taxon>Intramacronucleata</taxon>
        <taxon>Oligohymenophorea</taxon>
        <taxon>Peniculida</taxon>
        <taxon>Parameciidae</taxon>
        <taxon>Paramecium</taxon>
    </lineage>
</organism>
<sequence>MIWAMLFGFALFGTFVYHTTSNSYSKNKQLIETDQYINKEEILKLIQTHLSDSIRLLEQQNIPINYQYIDQWFLKANLTYINLINFKHDVKQIDIQFDQNNNSLLLMLPIQQFDLMAHFELWNIYQNSTQQLSFQFRVQDTYMKIRFKINGVKIQFVDDWFPKFKFGSFKIVVDEEIQEYKKAKKIIDWLLYKFHSTIENILIQKLMKSLDMDQLNIEFQSIDNIKKVISLQLHDSQTLKMRVQMYQDEVFRLGDFKYQKQN</sequence>
<evidence type="ECO:0000256" key="1">
    <source>
        <dbReference type="SAM" id="SignalP"/>
    </source>
</evidence>